<dbReference type="KEGG" id="sper:EW093_09490"/>
<accession>A0A5C1QCY4</accession>
<evidence type="ECO:0000259" key="6">
    <source>
        <dbReference type="PROSITE" id="PS50887"/>
    </source>
</evidence>
<dbReference type="InterPro" id="IPR029787">
    <property type="entry name" value="Nucleotide_cyclase"/>
</dbReference>
<dbReference type="GO" id="GO:0005886">
    <property type="term" value="C:plasma membrane"/>
    <property type="evidence" value="ECO:0007669"/>
    <property type="project" value="TreeGrafter"/>
</dbReference>
<evidence type="ECO:0000313" key="7">
    <source>
        <dbReference type="EMBL" id="QEN04930.1"/>
    </source>
</evidence>
<dbReference type="AlphaFoldDB" id="A0A5C1QCY4"/>
<dbReference type="NCBIfam" id="TIGR00254">
    <property type="entry name" value="GGDEF"/>
    <property type="match status" value="1"/>
</dbReference>
<dbReference type="PROSITE" id="PS50110">
    <property type="entry name" value="RESPONSE_REGULATORY"/>
    <property type="match status" value="1"/>
</dbReference>
<dbReference type="EMBL" id="CP035807">
    <property type="protein sequence ID" value="QEN04930.1"/>
    <property type="molecule type" value="Genomic_DNA"/>
</dbReference>
<evidence type="ECO:0000256" key="4">
    <source>
        <dbReference type="SAM" id="Coils"/>
    </source>
</evidence>
<feature type="coiled-coil region" evidence="4">
    <location>
        <begin position="130"/>
        <end position="167"/>
    </location>
</feature>
<feature type="domain" description="Response regulatory" evidence="5">
    <location>
        <begin position="5"/>
        <end position="124"/>
    </location>
</feature>
<dbReference type="GO" id="GO:0000160">
    <property type="term" value="P:phosphorelay signal transduction system"/>
    <property type="evidence" value="ECO:0007669"/>
    <property type="project" value="InterPro"/>
</dbReference>
<proteinExistence type="predicted"/>
<evidence type="ECO:0000256" key="3">
    <source>
        <dbReference type="PROSITE-ProRule" id="PRU00169"/>
    </source>
</evidence>
<reference evidence="7 8" key="1">
    <citation type="submission" date="2019-02" db="EMBL/GenBank/DDBJ databases">
        <authorList>
            <person name="Fomenkov A."/>
            <person name="Dubinina G."/>
            <person name="Grabovich M."/>
            <person name="Vincze T."/>
            <person name="Roberts R.J."/>
        </authorList>
    </citation>
    <scope>NUCLEOTIDE SEQUENCE [LARGE SCALE GENOMIC DNA]</scope>
    <source>
        <strain evidence="7 8">P</strain>
    </source>
</reference>
<dbReference type="FunFam" id="3.30.70.270:FF:000001">
    <property type="entry name" value="Diguanylate cyclase domain protein"/>
    <property type="match status" value="1"/>
</dbReference>
<evidence type="ECO:0000259" key="5">
    <source>
        <dbReference type="PROSITE" id="PS50110"/>
    </source>
</evidence>
<dbReference type="InterPro" id="IPR011006">
    <property type="entry name" value="CheY-like_superfamily"/>
</dbReference>
<dbReference type="EC" id="2.7.7.65" evidence="1"/>
<dbReference type="SUPFAM" id="SSF52172">
    <property type="entry name" value="CheY-like"/>
    <property type="match status" value="1"/>
</dbReference>
<protein>
    <recommendedName>
        <fullName evidence="1">diguanylate cyclase</fullName>
        <ecNumber evidence="1">2.7.7.65</ecNumber>
    </recommendedName>
</protein>
<dbReference type="Proteomes" id="UP000323824">
    <property type="component" value="Chromosome"/>
</dbReference>
<dbReference type="SUPFAM" id="SSF55073">
    <property type="entry name" value="Nucleotide cyclase"/>
    <property type="match status" value="1"/>
</dbReference>
<dbReference type="RefSeq" id="WP_149568171.1">
    <property type="nucleotide sequence ID" value="NZ_CP035807.1"/>
</dbReference>
<comment type="catalytic activity">
    <reaction evidence="2">
        <text>2 GTP = 3',3'-c-di-GMP + 2 diphosphate</text>
        <dbReference type="Rhea" id="RHEA:24898"/>
        <dbReference type="ChEBI" id="CHEBI:33019"/>
        <dbReference type="ChEBI" id="CHEBI:37565"/>
        <dbReference type="ChEBI" id="CHEBI:58805"/>
        <dbReference type="EC" id="2.7.7.65"/>
    </reaction>
</comment>
<dbReference type="GO" id="GO:0052621">
    <property type="term" value="F:diguanylate cyclase activity"/>
    <property type="evidence" value="ECO:0007669"/>
    <property type="project" value="UniProtKB-EC"/>
</dbReference>
<evidence type="ECO:0000256" key="1">
    <source>
        <dbReference type="ARBA" id="ARBA00012528"/>
    </source>
</evidence>
<dbReference type="InterPro" id="IPR001789">
    <property type="entry name" value="Sig_transdc_resp-reg_receiver"/>
</dbReference>
<dbReference type="PROSITE" id="PS50887">
    <property type="entry name" value="GGDEF"/>
    <property type="match status" value="1"/>
</dbReference>
<dbReference type="Pfam" id="PF00072">
    <property type="entry name" value="Response_reg"/>
    <property type="match status" value="1"/>
</dbReference>
<reference evidence="7 8" key="2">
    <citation type="submission" date="2019-09" db="EMBL/GenBank/DDBJ databases">
        <title>Complete Genome Sequence and Methylome Analysis of free living Spirochaetas.</title>
        <authorList>
            <person name="Leshcheva N."/>
            <person name="Mikheeva N."/>
        </authorList>
    </citation>
    <scope>NUCLEOTIDE SEQUENCE [LARGE SCALE GENOMIC DNA]</scope>
    <source>
        <strain evidence="7 8">P</strain>
    </source>
</reference>
<dbReference type="PANTHER" id="PTHR45138:SF9">
    <property type="entry name" value="DIGUANYLATE CYCLASE DGCM-RELATED"/>
    <property type="match status" value="1"/>
</dbReference>
<dbReference type="InterPro" id="IPR000160">
    <property type="entry name" value="GGDEF_dom"/>
</dbReference>
<evidence type="ECO:0000313" key="8">
    <source>
        <dbReference type="Proteomes" id="UP000323824"/>
    </source>
</evidence>
<dbReference type="CDD" id="cd01949">
    <property type="entry name" value="GGDEF"/>
    <property type="match status" value="1"/>
</dbReference>
<organism evidence="7 8">
    <name type="scientific">Thiospirochaeta perfilievii</name>
    <dbReference type="NCBI Taxonomy" id="252967"/>
    <lineage>
        <taxon>Bacteria</taxon>
        <taxon>Pseudomonadati</taxon>
        <taxon>Spirochaetota</taxon>
        <taxon>Spirochaetia</taxon>
        <taxon>Spirochaetales</taxon>
        <taxon>Spirochaetaceae</taxon>
        <taxon>Thiospirochaeta</taxon>
    </lineage>
</organism>
<dbReference type="Gene3D" id="3.30.70.270">
    <property type="match status" value="1"/>
</dbReference>
<dbReference type="InterPro" id="IPR043128">
    <property type="entry name" value="Rev_trsase/Diguanyl_cyclase"/>
</dbReference>
<keyword evidence="8" id="KW-1185">Reference proteome</keyword>
<sequence length="337" mass="37676">MNNLNILVVDDKEENLFTMKQLLESEDLNVSVILAQSGLEALEKTLTIDFSLILLDVQMPEMNGYETAELLRGSKRTKFIPIIFVTANSREENNIFKGYESGAVDYLFKPINPIVLLSKIRVFIDLGLQKIELEDKTKILDQKIKELESLKSELEHKNIALEQLTMEDGLTSLGNRRCLDLTLDSEWQRGLRSKQPLSLVMIDIDHFKLYNDTYGHQEGDICLKRVASALKSTLKRQCDIVARYGGEEFIAVLPDTDLEGAVLVAERMRQAVDSLGISHSSSLTLDHVTVSLGVSTVIPVATSMSGFLIKAVDKALYKAKESGRNQVSIEKDVTVLS</sequence>
<dbReference type="Gene3D" id="3.40.50.2300">
    <property type="match status" value="1"/>
</dbReference>
<keyword evidence="4" id="KW-0175">Coiled coil</keyword>
<dbReference type="SMART" id="SM00448">
    <property type="entry name" value="REC"/>
    <property type="match status" value="1"/>
</dbReference>
<dbReference type="PANTHER" id="PTHR45138">
    <property type="entry name" value="REGULATORY COMPONENTS OF SENSORY TRANSDUCTION SYSTEM"/>
    <property type="match status" value="1"/>
</dbReference>
<dbReference type="GO" id="GO:0043709">
    <property type="term" value="P:cell adhesion involved in single-species biofilm formation"/>
    <property type="evidence" value="ECO:0007669"/>
    <property type="project" value="TreeGrafter"/>
</dbReference>
<dbReference type="InterPro" id="IPR050469">
    <property type="entry name" value="Diguanylate_Cyclase"/>
</dbReference>
<dbReference type="Pfam" id="PF00990">
    <property type="entry name" value="GGDEF"/>
    <property type="match status" value="1"/>
</dbReference>
<dbReference type="GO" id="GO:1902201">
    <property type="term" value="P:negative regulation of bacterial-type flagellum-dependent cell motility"/>
    <property type="evidence" value="ECO:0007669"/>
    <property type="project" value="TreeGrafter"/>
</dbReference>
<evidence type="ECO:0000256" key="2">
    <source>
        <dbReference type="ARBA" id="ARBA00034247"/>
    </source>
</evidence>
<feature type="domain" description="GGDEF" evidence="6">
    <location>
        <begin position="195"/>
        <end position="332"/>
    </location>
</feature>
<feature type="modified residue" description="4-aspartylphosphate" evidence="3">
    <location>
        <position position="56"/>
    </location>
</feature>
<gene>
    <name evidence="7" type="ORF">EW093_09490</name>
</gene>
<name>A0A5C1QCY4_9SPIO</name>
<keyword evidence="3" id="KW-0597">Phosphoprotein</keyword>
<dbReference type="OrthoDB" id="9779586at2"/>
<dbReference type="SMART" id="SM00267">
    <property type="entry name" value="GGDEF"/>
    <property type="match status" value="1"/>
</dbReference>